<dbReference type="InterPro" id="IPR050490">
    <property type="entry name" value="Bact_solute-bd_prot1"/>
</dbReference>
<dbReference type="SUPFAM" id="SSF53850">
    <property type="entry name" value="Periplasmic binding protein-like II"/>
    <property type="match status" value="1"/>
</dbReference>
<keyword evidence="4 5" id="KW-0732">Signal</keyword>
<evidence type="ECO:0000256" key="4">
    <source>
        <dbReference type="ARBA" id="ARBA00022729"/>
    </source>
</evidence>
<dbReference type="EMBL" id="CP097635">
    <property type="protein sequence ID" value="URI08227.1"/>
    <property type="molecule type" value="Genomic_DNA"/>
</dbReference>
<feature type="signal peptide" evidence="5">
    <location>
        <begin position="1"/>
        <end position="26"/>
    </location>
</feature>
<keyword evidence="7" id="KW-1185">Reference proteome</keyword>
<reference evidence="6" key="1">
    <citation type="submission" date="2022-05" db="EMBL/GenBank/DDBJ databases">
        <title>An RpoN-dependent PEP-CTERM gene is involved in floc formation of an Aquincola tertiaricarbonis strain.</title>
        <authorList>
            <person name="Qiu D."/>
            <person name="Xia M."/>
        </authorList>
    </citation>
    <scope>NUCLEOTIDE SEQUENCE</scope>
    <source>
        <strain evidence="6">RN12</strain>
    </source>
</reference>
<evidence type="ECO:0000256" key="5">
    <source>
        <dbReference type="SAM" id="SignalP"/>
    </source>
</evidence>
<dbReference type="RefSeq" id="WP_250196449.1">
    <property type="nucleotide sequence ID" value="NZ_CP097635.1"/>
</dbReference>
<feature type="chain" id="PRO_5046643239" evidence="5">
    <location>
        <begin position="27"/>
        <end position="422"/>
    </location>
</feature>
<dbReference type="CDD" id="cd14750">
    <property type="entry name" value="PBP2_TMBP"/>
    <property type="match status" value="1"/>
</dbReference>
<accession>A0ABY4S4J3</accession>
<gene>
    <name evidence="6" type="ORF">MW290_06540</name>
</gene>
<dbReference type="PANTHER" id="PTHR43649:SF34">
    <property type="entry name" value="ABC TRANSPORTER PERIPLASMIC-BINDING PROTEIN YCJN-RELATED"/>
    <property type="match status" value="1"/>
</dbReference>
<evidence type="ECO:0000256" key="3">
    <source>
        <dbReference type="ARBA" id="ARBA00022448"/>
    </source>
</evidence>
<organism evidence="6 7">
    <name type="scientific">Aquincola tertiaricarbonis</name>
    <dbReference type="NCBI Taxonomy" id="391953"/>
    <lineage>
        <taxon>Bacteria</taxon>
        <taxon>Pseudomonadati</taxon>
        <taxon>Pseudomonadota</taxon>
        <taxon>Betaproteobacteria</taxon>
        <taxon>Burkholderiales</taxon>
        <taxon>Sphaerotilaceae</taxon>
        <taxon>Aquincola</taxon>
    </lineage>
</organism>
<evidence type="ECO:0000256" key="2">
    <source>
        <dbReference type="ARBA" id="ARBA00008520"/>
    </source>
</evidence>
<protein>
    <submittedName>
        <fullName evidence="6">ABC transporter substrate-binding protein</fullName>
    </submittedName>
</protein>
<comment type="subcellular location">
    <subcellularLocation>
        <location evidence="1">Periplasm</location>
    </subcellularLocation>
</comment>
<dbReference type="Proteomes" id="UP001056201">
    <property type="component" value="Chromosome 1"/>
</dbReference>
<evidence type="ECO:0000256" key="1">
    <source>
        <dbReference type="ARBA" id="ARBA00004418"/>
    </source>
</evidence>
<sequence length="422" mass="45446">MKKPHTLAGTLLAALLLAGTAPHALADTKLRAFAGGSGQRPDLMRKLFDQYQQRNPGVTIEVETGGATSELQRQYLGTVLNAKDTSIDLFMIDIVNPAQYAGANWVEPLNAYVGEPAVALKPYLPAYAQANVIDGKVAAMPAFADAMFMYYRKDLLDKHKISEPKTWDELAAAAKKIQQAESDANLQGLSIQGAPIEGAVCTFLLPYWSQGKELNDASGRLTLDKDAAVKGINQWLSMVDQGVIKKNVAEVKTPDTVNEFKAGQVVFAINWGFAWDRFNSDKDSKVSGKVGVMPLPAVAGGKSATCLGGWQWSVSAFSKNKAEAAKLVKFLASPEASKFLAAEGSLLPTSLAVYQDADVLKAVPWFKDAGAVVAAGRSRPLSRDYGQVSDVIRTSVSAALARTKKPEEAVAEIESRLRRVMR</sequence>
<dbReference type="Gene3D" id="3.40.190.10">
    <property type="entry name" value="Periplasmic binding protein-like II"/>
    <property type="match status" value="2"/>
</dbReference>
<evidence type="ECO:0000313" key="7">
    <source>
        <dbReference type="Proteomes" id="UP001056201"/>
    </source>
</evidence>
<keyword evidence="3" id="KW-0813">Transport</keyword>
<evidence type="ECO:0000313" key="6">
    <source>
        <dbReference type="EMBL" id="URI08227.1"/>
    </source>
</evidence>
<comment type="similarity">
    <text evidence="2">Belongs to the bacterial solute-binding protein 1 family.</text>
</comment>
<name>A0ABY4S4J3_AQUTE</name>
<dbReference type="InterPro" id="IPR006059">
    <property type="entry name" value="SBP"/>
</dbReference>
<dbReference type="Pfam" id="PF01547">
    <property type="entry name" value="SBP_bac_1"/>
    <property type="match status" value="1"/>
</dbReference>
<dbReference type="PANTHER" id="PTHR43649">
    <property type="entry name" value="ARABINOSE-BINDING PROTEIN-RELATED"/>
    <property type="match status" value="1"/>
</dbReference>
<proteinExistence type="inferred from homology"/>